<dbReference type="AlphaFoldDB" id="A0AAW0WV50"/>
<dbReference type="GO" id="GO:0035861">
    <property type="term" value="C:site of double-strand break"/>
    <property type="evidence" value="ECO:0007669"/>
    <property type="project" value="TreeGrafter"/>
</dbReference>
<evidence type="ECO:0000256" key="4">
    <source>
        <dbReference type="ARBA" id="ARBA00022454"/>
    </source>
</evidence>
<protein>
    <recommendedName>
        <fullName evidence="14">Rad50/SbcC-type AAA domain-containing protein</fullName>
    </recommendedName>
</protein>
<name>A0AAW0WV50_CHEQU</name>
<evidence type="ECO:0000313" key="16">
    <source>
        <dbReference type="Proteomes" id="UP001445076"/>
    </source>
</evidence>
<reference evidence="15 16" key="1">
    <citation type="journal article" date="2024" name="BMC Genomics">
        <title>Genome assembly of redclaw crayfish (Cherax quadricarinatus) provides insights into its immune adaptation and hypoxia tolerance.</title>
        <authorList>
            <person name="Liu Z."/>
            <person name="Zheng J."/>
            <person name="Li H."/>
            <person name="Fang K."/>
            <person name="Wang S."/>
            <person name="He J."/>
            <person name="Zhou D."/>
            <person name="Weng S."/>
            <person name="Chi M."/>
            <person name="Gu Z."/>
            <person name="He J."/>
            <person name="Li F."/>
            <person name="Wang M."/>
        </authorList>
    </citation>
    <scope>NUCLEOTIDE SEQUENCE [LARGE SCALE GENOMIC DNA]</scope>
    <source>
        <strain evidence="15">ZL_2023a</strain>
    </source>
</reference>
<evidence type="ECO:0000313" key="15">
    <source>
        <dbReference type="EMBL" id="KAK8735956.1"/>
    </source>
</evidence>
<dbReference type="GO" id="GO:0030915">
    <property type="term" value="C:Smc5-Smc6 complex"/>
    <property type="evidence" value="ECO:0007669"/>
    <property type="project" value="TreeGrafter"/>
</dbReference>
<dbReference type="PANTHER" id="PTHR19306">
    <property type="entry name" value="STRUCTURAL MAINTENANCE OF CHROMOSOMES 5,6 SMC5, SMC6"/>
    <property type="match status" value="1"/>
</dbReference>
<evidence type="ECO:0000256" key="10">
    <source>
        <dbReference type="ARBA" id="ARBA00023204"/>
    </source>
</evidence>
<keyword evidence="11" id="KW-0539">Nucleus</keyword>
<evidence type="ECO:0000256" key="12">
    <source>
        <dbReference type="SAM" id="Coils"/>
    </source>
</evidence>
<keyword evidence="7" id="KW-0067">ATP-binding</keyword>
<evidence type="ECO:0000256" key="9">
    <source>
        <dbReference type="ARBA" id="ARBA00023172"/>
    </source>
</evidence>
<accession>A0AAW0WV50</accession>
<dbReference type="GO" id="GO:0003684">
    <property type="term" value="F:damaged DNA binding"/>
    <property type="evidence" value="ECO:0007669"/>
    <property type="project" value="TreeGrafter"/>
</dbReference>
<evidence type="ECO:0000256" key="8">
    <source>
        <dbReference type="ARBA" id="ARBA00023054"/>
    </source>
</evidence>
<organism evidence="15 16">
    <name type="scientific">Cherax quadricarinatus</name>
    <name type="common">Australian red claw crayfish</name>
    <dbReference type="NCBI Taxonomy" id="27406"/>
    <lineage>
        <taxon>Eukaryota</taxon>
        <taxon>Metazoa</taxon>
        <taxon>Ecdysozoa</taxon>
        <taxon>Arthropoda</taxon>
        <taxon>Crustacea</taxon>
        <taxon>Multicrustacea</taxon>
        <taxon>Malacostraca</taxon>
        <taxon>Eumalacostraca</taxon>
        <taxon>Eucarida</taxon>
        <taxon>Decapoda</taxon>
        <taxon>Pleocyemata</taxon>
        <taxon>Astacidea</taxon>
        <taxon>Parastacoidea</taxon>
        <taxon>Parastacidae</taxon>
        <taxon>Cherax</taxon>
    </lineage>
</organism>
<dbReference type="InterPro" id="IPR027417">
    <property type="entry name" value="P-loop_NTPase"/>
</dbReference>
<evidence type="ECO:0000256" key="2">
    <source>
        <dbReference type="ARBA" id="ARBA00004286"/>
    </source>
</evidence>
<evidence type="ECO:0000256" key="6">
    <source>
        <dbReference type="ARBA" id="ARBA00022763"/>
    </source>
</evidence>
<dbReference type="GO" id="GO:0016887">
    <property type="term" value="F:ATP hydrolysis activity"/>
    <property type="evidence" value="ECO:0007669"/>
    <property type="project" value="InterPro"/>
</dbReference>
<gene>
    <name evidence="15" type="ORF">OTU49_005139</name>
</gene>
<keyword evidence="6" id="KW-0227">DNA damage</keyword>
<dbReference type="GO" id="GO:0005524">
    <property type="term" value="F:ATP binding"/>
    <property type="evidence" value="ECO:0007669"/>
    <property type="project" value="UniProtKB-KW"/>
</dbReference>
<keyword evidence="9" id="KW-0233">DNA recombination</keyword>
<keyword evidence="10" id="KW-0234">DNA repair</keyword>
<proteinExistence type="inferred from homology"/>
<keyword evidence="5" id="KW-0547">Nucleotide-binding</keyword>
<evidence type="ECO:0000256" key="11">
    <source>
        <dbReference type="ARBA" id="ARBA00023242"/>
    </source>
</evidence>
<feature type="compositionally biased region" description="Polar residues" evidence="13">
    <location>
        <begin position="37"/>
        <end position="47"/>
    </location>
</feature>
<keyword evidence="4" id="KW-0158">Chromosome</keyword>
<comment type="caution">
    <text evidence="15">The sequence shown here is derived from an EMBL/GenBank/DDBJ whole genome shotgun (WGS) entry which is preliminary data.</text>
</comment>
<comment type="similarity">
    <text evidence="3">Belongs to the SMC family. SMC6 subfamily.</text>
</comment>
<dbReference type="PANTHER" id="PTHR19306:SF6">
    <property type="entry name" value="STRUCTURAL MAINTENANCE OF CHROMOSOMES PROTEIN 6"/>
    <property type="match status" value="1"/>
</dbReference>
<dbReference type="InterPro" id="IPR038729">
    <property type="entry name" value="Rad50/SbcC_AAA"/>
</dbReference>
<dbReference type="Pfam" id="PF13476">
    <property type="entry name" value="AAA_23"/>
    <property type="match status" value="1"/>
</dbReference>
<dbReference type="SUPFAM" id="SSF52540">
    <property type="entry name" value="P-loop containing nucleoside triphosphate hydrolases"/>
    <property type="match status" value="1"/>
</dbReference>
<feature type="coiled-coil region" evidence="12">
    <location>
        <begin position="363"/>
        <end position="432"/>
    </location>
</feature>
<feature type="domain" description="Rad50/SbcC-type AAA" evidence="14">
    <location>
        <begin position="97"/>
        <end position="323"/>
    </location>
</feature>
<feature type="compositionally biased region" description="Basic and acidic residues" evidence="13">
    <location>
        <begin position="1"/>
        <end position="16"/>
    </location>
</feature>
<dbReference type="EMBL" id="JARKIK010000045">
    <property type="protein sequence ID" value="KAK8735956.1"/>
    <property type="molecule type" value="Genomic_DNA"/>
</dbReference>
<dbReference type="GO" id="GO:0003697">
    <property type="term" value="F:single-stranded DNA binding"/>
    <property type="evidence" value="ECO:0007669"/>
    <property type="project" value="TreeGrafter"/>
</dbReference>
<evidence type="ECO:0000256" key="7">
    <source>
        <dbReference type="ARBA" id="ARBA00022840"/>
    </source>
</evidence>
<comment type="subcellular location">
    <subcellularLocation>
        <location evidence="2">Chromosome</location>
    </subcellularLocation>
    <subcellularLocation>
        <location evidence="1">Nucleus</location>
    </subcellularLocation>
</comment>
<evidence type="ECO:0000256" key="13">
    <source>
        <dbReference type="SAM" id="MobiDB-lite"/>
    </source>
</evidence>
<evidence type="ECO:0000256" key="5">
    <source>
        <dbReference type="ARBA" id="ARBA00022741"/>
    </source>
</evidence>
<dbReference type="Gene3D" id="3.40.50.300">
    <property type="entry name" value="P-loop containing nucleotide triphosphate hydrolases"/>
    <property type="match status" value="1"/>
</dbReference>
<evidence type="ECO:0000259" key="14">
    <source>
        <dbReference type="Pfam" id="PF13476"/>
    </source>
</evidence>
<evidence type="ECO:0000256" key="3">
    <source>
        <dbReference type="ARBA" id="ARBA00006793"/>
    </source>
</evidence>
<keyword evidence="8 12" id="KW-0175">Coiled coil</keyword>
<sequence length="438" mass="50111">MSVLRPQDKEDLDGNNKNKIFGPSCKRHKRLSVYNNSINGTQLSQEQRSQDEEDLEATTQNFTTSLKCLKNVDHYNSKSSEQLQEQEDSAAGILQWVTVKNFMCHDHLNFTFSPNINFVQGRNGSGKSAIASAVVVGLGGTARDTNRGKNTQGLVKYGKQTATIEIALKNTGKEAFKHELYGDTIIVERKIQIKGGGGYKIKAKNGSVVSVKKDEVQRMLDHFNIQVDNPITILNQDMSRDFLNTADSKGLYKFFLKATQLQQMKDDYNHLQKALKISSDIIQNRKEHLPLLKKEVDEQRTQYEFSVSLNDKRKKLHELRKELVWAMIIQAEKEEVASHKELERHESSVKAVQDKISSYATKSEEEQNLYRKIQEELNNISSKIKGLSSKVKKAREDMVDAKMKHKDKQMQFNTAERKIQNIQKEISVLKEAVERDYN</sequence>
<keyword evidence="16" id="KW-1185">Reference proteome</keyword>
<feature type="region of interest" description="Disordered" evidence="13">
    <location>
        <begin position="1"/>
        <end position="23"/>
    </location>
</feature>
<feature type="region of interest" description="Disordered" evidence="13">
    <location>
        <begin position="37"/>
        <end position="57"/>
    </location>
</feature>
<evidence type="ECO:0000256" key="1">
    <source>
        <dbReference type="ARBA" id="ARBA00004123"/>
    </source>
</evidence>
<feature type="non-terminal residue" evidence="15">
    <location>
        <position position="438"/>
    </location>
</feature>
<dbReference type="GO" id="GO:0005634">
    <property type="term" value="C:nucleus"/>
    <property type="evidence" value="ECO:0007669"/>
    <property type="project" value="UniProtKB-SubCell"/>
</dbReference>
<dbReference type="Proteomes" id="UP001445076">
    <property type="component" value="Unassembled WGS sequence"/>
</dbReference>
<dbReference type="GO" id="GO:0000724">
    <property type="term" value="P:double-strand break repair via homologous recombination"/>
    <property type="evidence" value="ECO:0007669"/>
    <property type="project" value="TreeGrafter"/>
</dbReference>